<organism evidence="3 4">
    <name type="scientific">Mycolicibacterium madagascariense</name>
    <dbReference type="NCBI Taxonomy" id="212765"/>
    <lineage>
        <taxon>Bacteria</taxon>
        <taxon>Bacillati</taxon>
        <taxon>Actinomycetota</taxon>
        <taxon>Actinomycetes</taxon>
        <taxon>Mycobacteriales</taxon>
        <taxon>Mycobacteriaceae</taxon>
        <taxon>Mycolicibacterium</taxon>
    </lineage>
</organism>
<keyword evidence="2" id="KW-1133">Transmembrane helix</keyword>
<feature type="transmembrane region" description="Helical" evidence="2">
    <location>
        <begin position="20"/>
        <end position="38"/>
    </location>
</feature>
<evidence type="ECO:0000313" key="4">
    <source>
        <dbReference type="Proteomes" id="UP000466517"/>
    </source>
</evidence>
<proteinExistence type="predicted"/>
<feature type="region of interest" description="Disordered" evidence="1">
    <location>
        <begin position="48"/>
        <end position="85"/>
    </location>
</feature>
<name>A0A7I7XA76_9MYCO</name>
<keyword evidence="4" id="KW-1185">Reference proteome</keyword>
<keyword evidence="2" id="KW-0472">Membrane</keyword>
<feature type="compositionally biased region" description="Low complexity" evidence="1">
    <location>
        <begin position="49"/>
        <end position="60"/>
    </location>
</feature>
<gene>
    <name evidence="3" type="ORF">MMAD_01080</name>
</gene>
<dbReference type="KEGG" id="mmag:MMAD_01080"/>
<reference evidence="3 4" key="1">
    <citation type="journal article" date="2019" name="Emerg. Microbes Infect.">
        <title>Comprehensive subspecies identification of 175 nontuberculous mycobacteria species based on 7547 genomic profiles.</title>
        <authorList>
            <person name="Matsumoto Y."/>
            <person name="Kinjo T."/>
            <person name="Motooka D."/>
            <person name="Nabeya D."/>
            <person name="Jung N."/>
            <person name="Uechi K."/>
            <person name="Horii T."/>
            <person name="Iida T."/>
            <person name="Fujita J."/>
            <person name="Nakamura S."/>
        </authorList>
    </citation>
    <scope>NUCLEOTIDE SEQUENCE [LARGE SCALE GENOMIC DNA]</scope>
    <source>
        <strain evidence="3 4">JCM 13574</strain>
    </source>
</reference>
<evidence type="ECO:0000256" key="2">
    <source>
        <dbReference type="SAM" id="Phobius"/>
    </source>
</evidence>
<protein>
    <submittedName>
        <fullName evidence="3">Uncharacterized protein</fullName>
    </submittedName>
</protein>
<evidence type="ECO:0000313" key="3">
    <source>
        <dbReference type="EMBL" id="BBZ25813.1"/>
    </source>
</evidence>
<dbReference type="AlphaFoldDB" id="A0A7I7XA76"/>
<keyword evidence="2" id="KW-0812">Transmembrane</keyword>
<dbReference type="EMBL" id="AP022610">
    <property type="protein sequence ID" value="BBZ25813.1"/>
    <property type="molecule type" value="Genomic_DNA"/>
</dbReference>
<sequence>MASGLRVAYSAGRTRTVDPVAGFLMAANGITLTVGLVSRSPVITMVGRSSSASSSIPAAPQEDRPKALCGNEFPQDRQSRGLSAC</sequence>
<evidence type="ECO:0000256" key="1">
    <source>
        <dbReference type="SAM" id="MobiDB-lite"/>
    </source>
</evidence>
<accession>A0A7I7XA76</accession>
<dbReference type="Proteomes" id="UP000466517">
    <property type="component" value="Chromosome"/>
</dbReference>